<evidence type="ECO:0000256" key="2">
    <source>
        <dbReference type="ARBA" id="ARBA00022490"/>
    </source>
</evidence>
<dbReference type="GO" id="GO:0005884">
    <property type="term" value="C:actin filament"/>
    <property type="evidence" value="ECO:0007669"/>
    <property type="project" value="TreeGrafter"/>
</dbReference>
<dbReference type="PROSITE" id="PS50200">
    <property type="entry name" value="RA"/>
    <property type="match status" value="1"/>
</dbReference>
<dbReference type="Pfam" id="PF00788">
    <property type="entry name" value="RA"/>
    <property type="match status" value="1"/>
</dbReference>
<keyword evidence="3" id="KW-0175">Coiled coil</keyword>
<dbReference type="InterPro" id="IPR029071">
    <property type="entry name" value="Ubiquitin-like_domsf"/>
</dbReference>
<dbReference type="WBParaSite" id="nRc.2.0.1.t11904-RA">
    <property type="protein sequence ID" value="nRc.2.0.1.t11904-RA"/>
    <property type="gene ID" value="nRc.2.0.1.g11904"/>
</dbReference>
<dbReference type="Gene3D" id="3.10.20.90">
    <property type="entry name" value="Phosphatidylinositol 3-kinase Catalytic Subunit, Chain A, domain 1"/>
    <property type="match status" value="1"/>
</dbReference>
<feature type="domain" description="Ras-associating" evidence="4">
    <location>
        <begin position="13"/>
        <end position="119"/>
    </location>
</feature>
<evidence type="ECO:0000256" key="1">
    <source>
        <dbReference type="ARBA" id="ARBA00004496"/>
    </source>
</evidence>
<evidence type="ECO:0000256" key="3">
    <source>
        <dbReference type="ARBA" id="ARBA00023054"/>
    </source>
</evidence>
<dbReference type="AlphaFoldDB" id="A0A915ICJ0"/>
<dbReference type="GO" id="GO:0051015">
    <property type="term" value="F:actin filament binding"/>
    <property type="evidence" value="ECO:0007669"/>
    <property type="project" value="TreeGrafter"/>
</dbReference>
<keyword evidence="2" id="KW-0963">Cytoplasm</keyword>
<organism evidence="5 6">
    <name type="scientific">Romanomermis culicivorax</name>
    <name type="common">Nematode worm</name>
    <dbReference type="NCBI Taxonomy" id="13658"/>
    <lineage>
        <taxon>Eukaryota</taxon>
        <taxon>Metazoa</taxon>
        <taxon>Ecdysozoa</taxon>
        <taxon>Nematoda</taxon>
        <taxon>Enoplea</taxon>
        <taxon>Dorylaimia</taxon>
        <taxon>Mermithida</taxon>
        <taxon>Mermithoidea</taxon>
        <taxon>Mermithidae</taxon>
        <taxon>Romanomermis</taxon>
    </lineage>
</organism>
<name>A0A915ICJ0_ROMCU</name>
<dbReference type="PANTHER" id="PTHR46184">
    <property type="entry name" value="UNCONVENTIONAL MYOSIN-IXB-LIKE PROTEIN"/>
    <property type="match status" value="1"/>
</dbReference>
<dbReference type="SMART" id="SM00314">
    <property type="entry name" value="RA"/>
    <property type="match status" value="1"/>
</dbReference>
<protein>
    <submittedName>
        <fullName evidence="6">Ras-associating domain-containing protein</fullName>
    </submittedName>
</protein>
<evidence type="ECO:0000259" key="4">
    <source>
        <dbReference type="PROSITE" id="PS50200"/>
    </source>
</evidence>
<dbReference type="GO" id="GO:0005737">
    <property type="term" value="C:cytoplasm"/>
    <property type="evidence" value="ECO:0007669"/>
    <property type="project" value="UniProtKB-SubCell"/>
</dbReference>
<accession>A0A915ICJ0</accession>
<dbReference type="GO" id="GO:0035556">
    <property type="term" value="P:intracellular signal transduction"/>
    <property type="evidence" value="ECO:0007669"/>
    <property type="project" value="InterPro"/>
</dbReference>
<dbReference type="PANTHER" id="PTHR46184:SF5">
    <property type="entry name" value="UNCONVENTIONAL MYOSIN-IXA-LIKE"/>
    <property type="match status" value="1"/>
</dbReference>
<proteinExistence type="predicted"/>
<keyword evidence="5" id="KW-1185">Reference proteome</keyword>
<dbReference type="Proteomes" id="UP000887565">
    <property type="component" value="Unplaced"/>
</dbReference>
<reference evidence="6" key="1">
    <citation type="submission" date="2022-11" db="UniProtKB">
        <authorList>
            <consortium name="WormBaseParasite"/>
        </authorList>
    </citation>
    <scope>IDENTIFICATION</scope>
</reference>
<dbReference type="InterPro" id="IPR046987">
    <property type="entry name" value="Myo9"/>
</dbReference>
<dbReference type="GO" id="GO:0000146">
    <property type="term" value="F:microfilament motor activity"/>
    <property type="evidence" value="ECO:0007669"/>
    <property type="project" value="InterPro"/>
</dbReference>
<comment type="subcellular location">
    <subcellularLocation>
        <location evidence="1">Cytoplasm</location>
    </subcellularLocation>
</comment>
<dbReference type="GO" id="GO:0005096">
    <property type="term" value="F:GTPase activator activity"/>
    <property type="evidence" value="ECO:0007669"/>
    <property type="project" value="InterPro"/>
</dbReference>
<dbReference type="SUPFAM" id="SSF54236">
    <property type="entry name" value="Ubiquitin-like"/>
    <property type="match status" value="1"/>
</dbReference>
<evidence type="ECO:0000313" key="6">
    <source>
        <dbReference type="WBParaSite" id="nRc.2.0.1.t11904-RA"/>
    </source>
</evidence>
<evidence type="ECO:0000313" key="5">
    <source>
        <dbReference type="Proteomes" id="UP000887565"/>
    </source>
</evidence>
<sequence>MSEQSRTIAEEYHSHELKIYLHKFNNDRFLVIDFPKRQTTSELIATVLKNLSQPANDDYILLEIMGTSDGQTCKERKMDRDEYPVMVKLLWPRSLPTGPDETTTLTEYRLDYAEYSKISEQSGA</sequence>
<dbReference type="InterPro" id="IPR000159">
    <property type="entry name" value="RA_dom"/>
</dbReference>